<dbReference type="GO" id="GO:0006508">
    <property type="term" value="P:proteolysis"/>
    <property type="evidence" value="ECO:0007669"/>
    <property type="project" value="UniProtKB-KW"/>
</dbReference>
<dbReference type="Gene3D" id="3.40.630.20">
    <property type="entry name" value="Peptidase C15, pyroglutamyl peptidase I-like"/>
    <property type="match status" value="1"/>
</dbReference>
<evidence type="ECO:0000256" key="3">
    <source>
        <dbReference type="ARBA" id="ARBA00004496"/>
    </source>
</evidence>
<gene>
    <name evidence="9 12" type="primary">pcp</name>
    <name evidence="12" type="ORF">ESZ54_04495</name>
</gene>
<keyword evidence="8 9" id="KW-0788">Thiol protease</keyword>
<comment type="subunit">
    <text evidence="9">Homotetramer.</text>
</comment>
<dbReference type="InterPro" id="IPR036440">
    <property type="entry name" value="Peptidase_C15-like_sf"/>
</dbReference>
<feature type="active site" evidence="9 10">
    <location>
        <position position="78"/>
    </location>
</feature>
<keyword evidence="7 9" id="KW-0378">Hydrolase</keyword>
<evidence type="ECO:0000256" key="1">
    <source>
        <dbReference type="ARBA" id="ARBA00001770"/>
    </source>
</evidence>
<accession>A0A4S3B991</accession>
<dbReference type="EMBL" id="SDGV01000011">
    <property type="protein sequence ID" value="THB61575.1"/>
    <property type="molecule type" value="Genomic_DNA"/>
</dbReference>
<dbReference type="InterPro" id="IPR033694">
    <property type="entry name" value="PGPEP1_Cys_AS"/>
</dbReference>
<keyword evidence="5 9" id="KW-0963">Cytoplasm</keyword>
<comment type="catalytic activity">
    <reaction evidence="1 9 10">
        <text>Release of an N-terminal pyroglutamyl group from a polypeptide, the second amino acid generally not being Pro.</text>
        <dbReference type="EC" id="3.4.19.3"/>
    </reaction>
</comment>
<evidence type="ECO:0000256" key="11">
    <source>
        <dbReference type="PROSITE-ProRule" id="PRU10077"/>
    </source>
</evidence>
<evidence type="ECO:0000256" key="2">
    <source>
        <dbReference type="ARBA" id="ARBA00002280"/>
    </source>
</evidence>
<proteinExistence type="inferred from homology"/>
<protein>
    <recommendedName>
        <fullName evidence="9">Pyrrolidone-carboxylate peptidase</fullName>
        <ecNumber evidence="9">3.4.19.3</ecNumber>
    </recommendedName>
    <alternativeName>
        <fullName evidence="9">5-oxoprolyl-peptidase</fullName>
    </alternativeName>
    <alternativeName>
        <fullName evidence="9">Pyroglutamyl-peptidase I</fullName>
        <shortName evidence="9">PGP-I</shortName>
        <shortName evidence="9">Pyrase</shortName>
    </alternativeName>
</protein>
<dbReference type="NCBIfam" id="NF009676">
    <property type="entry name" value="PRK13197.1"/>
    <property type="match status" value="1"/>
</dbReference>
<sequence length="215" mass="24095">MKIMITAFDPFGDDTINPAQEVMKRLPDIYQTSQIIKVLIPTVFHKSATYIEEALKQHQPDYLLSIGQAGGRSAISIERVAINLDDARIPDNDNNRPIDVMIQQTGAPAYFSQLPIKAMLSKVNEKEIPAEISNSAGTFVCNHVMYQSLFLTNTKYFNTKAGFVHIPFLPSQVLNRPQYPSMSLDDMVVGILACIEAMILYYDREDLKLVGGKTH</sequence>
<dbReference type="HAMAP" id="MF_00417">
    <property type="entry name" value="Pyrrolid_peptidase"/>
    <property type="match status" value="1"/>
</dbReference>
<dbReference type="InterPro" id="IPR016125">
    <property type="entry name" value="Peptidase_C15-like"/>
</dbReference>
<comment type="caution">
    <text evidence="12">The sequence shown here is derived from an EMBL/GenBank/DDBJ whole genome shotgun (WGS) entry which is preliminary data.</text>
</comment>
<evidence type="ECO:0000256" key="8">
    <source>
        <dbReference type="ARBA" id="ARBA00022807"/>
    </source>
</evidence>
<evidence type="ECO:0000256" key="10">
    <source>
        <dbReference type="PROSITE-ProRule" id="PRU10076"/>
    </source>
</evidence>
<dbReference type="PROSITE" id="PS01334">
    <property type="entry name" value="PYRASE_CYS"/>
    <property type="match status" value="1"/>
</dbReference>
<dbReference type="OrthoDB" id="9779738at2"/>
<dbReference type="SUPFAM" id="SSF53182">
    <property type="entry name" value="Pyrrolidone carboxyl peptidase (pyroglutamate aminopeptidase)"/>
    <property type="match status" value="1"/>
</dbReference>
<dbReference type="InterPro" id="IPR033693">
    <property type="entry name" value="PGPEP1_Glu_AS"/>
</dbReference>
<comment type="similarity">
    <text evidence="4 9">Belongs to the peptidase C15 family.</text>
</comment>
<reference evidence="12 13" key="1">
    <citation type="submission" date="2019-01" db="EMBL/GenBank/DDBJ databases">
        <title>Vagococcus silagei sp. nov. isolated from brewer's grain.</title>
        <authorList>
            <person name="Guu J.-R."/>
        </authorList>
    </citation>
    <scope>NUCLEOTIDE SEQUENCE [LARGE SCALE GENOMIC DNA]</scope>
    <source>
        <strain evidence="12 13">2B-2</strain>
    </source>
</reference>
<dbReference type="PANTHER" id="PTHR23402:SF1">
    <property type="entry name" value="PYROGLUTAMYL-PEPTIDASE I"/>
    <property type="match status" value="1"/>
</dbReference>
<comment type="subcellular location">
    <subcellularLocation>
        <location evidence="3 9">Cytoplasm</location>
    </subcellularLocation>
</comment>
<dbReference type="CDD" id="cd00501">
    <property type="entry name" value="Peptidase_C15"/>
    <property type="match status" value="1"/>
</dbReference>
<evidence type="ECO:0000313" key="13">
    <source>
        <dbReference type="Proteomes" id="UP000310506"/>
    </source>
</evidence>
<evidence type="ECO:0000256" key="4">
    <source>
        <dbReference type="ARBA" id="ARBA00006641"/>
    </source>
</evidence>
<comment type="function">
    <text evidence="2 9">Removes 5-oxoproline from various penultimate amino acid residues except L-proline.</text>
</comment>
<dbReference type="PRINTS" id="PR00706">
    <property type="entry name" value="PYROGLUPTASE"/>
</dbReference>
<feature type="active site" evidence="9">
    <location>
        <position position="165"/>
    </location>
</feature>
<dbReference type="PIRSF" id="PIRSF015592">
    <property type="entry name" value="Prld-crbxl_pptds"/>
    <property type="match status" value="1"/>
</dbReference>
<evidence type="ECO:0000256" key="7">
    <source>
        <dbReference type="ARBA" id="ARBA00022801"/>
    </source>
</evidence>
<organism evidence="12 13">
    <name type="scientific">Vagococcus silagei</name>
    <dbReference type="NCBI Taxonomy" id="2508885"/>
    <lineage>
        <taxon>Bacteria</taxon>
        <taxon>Bacillati</taxon>
        <taxon>Bacillota</taxon>
        <taxon>Bacilli</taxon>
        <taxon>Lactobacillales</taxon>
        <taxon>Enterococcaceae</taxon>
        <taxon>Vagococcus</taxon>
    </lineage>
</organism>
<keyword evidence="6 9" id="KW-0645">Protease</keyword>
<evidence type="ECO:0000313" key="12">
    <source>
        <dbReference type="EMBL" id="THB61575.1"/>
    </source>
</evidence>
<name>A0A4S3B991_9ENTE</name>
<dbReference type="Proteomes" id="UP000310506">
    <property type="component" value="Unassembled WGS sequence"/>
</dbReference>
<dbReference type="GO" id="GO:0005829">
    <property type="term" value="C:cytosol"/>
    <property type="evidence" value="ECO:0007669"/>
    <property type="project" value="InterPro"/>
</dbReference>
<dbReference type="InterPro" id="IPR000816">
    <property type="entry name" value="Peptidase_C15"/>
</dbReference>
<dbReference type="InterPro" id="IPR029762">
    <property type="entry name" value="PGP-I_bact-type"/>
</dbReference>
<dbReference type="FunFam" id="3.40.630.20:FF:000001">
    <property type="entry name" value="Pyrrolidone-carboxylate peptidase"/>
    <property type="match status" value="1"/>
</dbReference>
<dbReference type="PROSITE" id="PS01333">
    <property type="entry name" value="PYRASE_GLU"/>
    <property type="match status" value="1"/>
</dbReference>
<dbReference type="RefSeq" id="WP_136136493.1">
    <property type="nucleotide sequence ID" value="NZ_SDGV01000011.1"/>
</dbReference>
<evidence type="ECO:0000256" key="6">
    <source>
        <dbReference type="ARBA" id="ARBA00022670"/>
    </source>
</evidence>
<dbReference type="EC" id="3.4.19.3" evidence="9"/>
<dbReference type="GO" id="GO:0016920">
    <property type="term" value="F:pyroglutamyl-peptidase activity"/>
    <property type="evidence" value="ECO:0007669"/>
    <property type="project" value="UniProtKB-UniRule"/>
</dbReference>
<dbReference type="PANTHER" id="PTHR23402">
    <property type="entry name" value="PROTEASE FAMILY C15 PYROGLUTAMYL-PEPTIDASE I-RELATED"/>
    <property type="match status" value="1"/>
</dbReference>
<evidence type="ECO:0000256" key="9">
    <source>
        <dbReference type="HAMAP-Rule" id="MF_00417"/>
    </source>
</evidence>
<feature type="active site" evidence="9 11">
    <location>
        <position position="141"/>
    </location>
</feature>
<dbReference type="NCBIfam" id="TIGR00504">
    <property type="entry name" value="pyro_pdase"/>
    <property type="match status" value="1"/>
</dbReference>
<keyword evidence="13" id="KW-1185">Reference proteome</keyword>
<evidence type="ECO:0000256" key="5">
    <source>
        <dbReference type="ARBA" id="ARBA00022490"/>
    </source>
</evidence>
<dbReference type="AlphaFoldDB" id="A0A4S3B991"/>
<dbReference type="Pfam" id="PF01470">
    <property type="entry name" value="Peptidase_C15"/>
    <property type="match status" value="1"/>
</dbReference>